<dbReference type="RefSeq" id="WP_139515941.1">
    <property type="nucleotide sequence ID" value="NZ_CP040896.1"/>
</dbReference>
<keyword evidence="3" id="KW-1185">Reference proteome</keyword>
<gene>
    <name evidence="2" type="ORF">FHG12_11925</name>
</gene>
<evidence type="ECO:0000313" key="3">
    <source>
        <dbReference type="Proteomes" id="UP000305398"/>
    </source>
</evidence>
<proteinExistence type="predicted"/>
<dbReference type="InterPro" id="IPR024775">
    <property type="entry name" value="DinB-like"/>
</dbReference>
<organism evidence="2 3">
    <name type="scientific">Hymenobacter jejuensis</name>
    <dbReference type="NCBI Taxonomy" id="2502781"/>
    <lineage>
        <taxon>Bacteria</taxon>
        <taxon>Pseudomonadati</taxon>
        <taxon>Bacteroidota</taxon>
        <taxon>Cytophagia</taxon>
        <taxon>Cytophagales</taxon>
        <taxon>Hymenobacteraceae</taxon>
        <taxon>Hymenobacter</taxon>
    </lineage>
</organism>
<reference evidence="2 3" key="1">
    <citation type="submission" date="2019-06" db="EMBL/GenBank/DDBJ databases">
        <authorList>
            <person name="Srinivasan S."/>
        </authorList>
    </citation>
    <scope>NUCLEOTIDE SEQUENCE [LARGE SCALE GENOMIC DNA]</scope>
    <source>
        <strain evidence="2 3">17J68-5</strain>
    </source>
</reference>
<evidence type="ECO:0000259" key="1">
    <source>
        <dbReference type="Pfam" id="PF12867"/>
    </source>
</evidence>
<accession>A0A5B8A0X6</accession>
<dbReference type="Pfam" id="PF12867">
    <property type="entry name" value="DinB_2"/>
    <property type="match status" value="1"/>
</dbReference>
<dbReference type="OrthoDB" id="9814103at2"/>
<dbReference type="EMBL" id="CP040896">
    <property type="protein sequence ID" value="QDA60767.1"/>
    <property type="molecule type" value="Genomic_DNA"/>
</dbReference>
<dbReference type="SUPFAM" id="SSF109854">
    <property type="entry name" value="DinB/YfiT-like putative metalloenzymes"/>
    <property type="match status" value="1"/>
</dbReference>
<sequence length="162" mass="18457">MHEIEITRMLDQLRRAFDGEAWSGPSLMDTLAHINAEQAAARPIPQAHSIWEIVLHVTAWVRTVERRIAQNEKIDLPASENWPPVPNPADDAAWQLTLEHLQEAHRELTGTVAGLYDNDLNRQFASDWDRPQGPSYYVLIHGVVQHNLYHVGQISLLKKAFT</sequence>
<dbReference type="AlphaFoldDB" id="A0A5B8A0X6"/>
<dbReference type="Gene3D" id="1.20.120.450">
    <property type="entry name" value="dinb family like domain"/>
    <property type="match status" value="1"/>
</dbReference>
<evidence type="ECO:0000313" key="2">
    <source>
        <dbReference type="EMBL" id="QDA60767.1"/>
    </source>
</evidence>
<dbReference type="Proteomes" id="UP000305398">
    <property type="component" value="Chromosome"/>
</dbReference>
<protein>
    <submittedName>
        <fullName evidence="2">DinB family protein</fullName>
    </submittedName>
</protein>
<name>A0A5B8A0X6_9BACT</name>
<dbReference type="InterPro" id="IPR034660">
    <property type="entry name" value="DinB/YfiT-like"/>
</dbReference>
<feature type="domain" description="DinB-like" evidence="1">
    <location>
        <begin position="29"/>
        <end position="154"/>
    </location>
</feature>
<dbReference type="KEGG" id="hyj:FHG12_11925"/>